<keyword evidence="3" id="KW-1185">Reference proteome</keyword>
<name>A0A067JTZ4_JATCU</name>
<dbReference type="CDD" id="cd17039">
    <property type="entry name" value="Ubl_ubiquitin_like"/>
    <property type="match status" value="2"/>
</dbReference>
<protein>
    <recommendedName>
        <fullName evidence="1">Ubiquitin-like domain-containing protein</fullName>
    </recommendedName>
</protein>
<dbReference type="Proteomes" id="UP000027138">
    <property type="component" value="Unassembled WGS sequence"/>
</dbReference>
<gene>
    <name evidence="2" type="ORF">JCGZ_22489</name>
</gene>
<dbReference type="SMART" id="SM00213">
    <property type="entry name" value="UBQ"/>
    <property type="match status" value="2"/>
</dbReference>
<dbReference type="Pfam" id="PF00240">
    <property type="entry name" value="ubiquitin"/>
    <property type="match status" value="2"/>
</dbReference>
<dbReference type="InterPro" id="IPR000626">
    <property type="entry name" value="Ubiquitin-like_dom"/>
</dbReference>
<feature type="domain" description="Ubiquitin-like" evidence="1">
    <location>
        <begin position="90"/>
        <end position="162"/>
    </location>
</feature>
<dbReference type="OrthoDB" id="2012182at2759"/>
<dbReference type="SUPFAM" id="SSF54236">
    <property type="entry name" value="Ubiquitin-like"/>
    <property type="match status" value="2"/>
</dbReference>
<dbReference type="GO" id="GO:0043130">
    <property type="term" value="F:ubiquitin binding"/>
    <property type="evidence" value="ECO:0007669"/>
    <property type="project" value="TreeGrafter"/>
</dbReference>
<dbReference type="EMBL" id="KK914917">
    <property type="protein sequence ID" value="KDP26243.1"/>
    <property type="molecule type" value="Genomic_DNA"/>
</dbReference>
<dbReference type="PROSITE" id="PS50053">
    <property type="entry name" value="UBIQUITIN_2"/>
    <property type="match status" value="2"/>
</dbReference>
<sequence>MADKLTVNIQNEDMKLDFFFSPSDSILQVKKSVEDLVEWEVETQSLFYNGEELKNDRTLESYNLTEGAYVEFDLIRKTGESSQPQPEPKFNVRVKSRYNEEGVIRVRRGYLVSHLKNKIGRKWGFLGPDISLYHNDVEMRDFYNLSHYNISESSVIKLELKMDLKENVKEDVKKVKEEDMAIPYPSQHGR</sequence>
<dbReference type="GO" id="GO:0031593">
    <property type="term" value="F:polyubiquitin modification-dependent protein binding"/>
    <property type="evidence" value="ECO:0007669"/>
    <property type="project" value="TreeGrafter"/>
</dbReference>
<feature type="domain" description="Ubiquitin-like" evidence="1">
    <location>
        <begin position="5"/>
        <end position="79"/>
    </location>
</feature>
<organism evidence="2 3">
    <name type="scientific">Jatropha curcas</name>
    <name type="common">Barbados nut</name>
    <dbReference type="NCBI Taxonomy" id="180498"/>
    <lineage>
        <taxon>Eukaryota</taxon>
        <taxon>Viridiplantae</taxon>
        <taxon>Streptophyta</taxon>
        <taxon>Embryophyta</taxon>
        <taxon>Tracheophyta</taxon>
        <taxon>Spermatophyta</taxon>
        <taxon>Magnoliopsida</taxon>
        <taxon>eudicotyledons</taxon>
        <taxon>Gunneridae</taxon>
        <taxon>Pentapetalae</taxon>
        <taxon>rosids</taxon>
        <taxon>fabids</taxon>
        <taxon>Malpighiales</taxon>
        <taxon>Euphorbiaceae</taxon>
        <taxon>Crotonoideae</taxon>
        <taxon>Jatropheae</taxon>
        <taxon>Jatropha</taxon>
    </lineage>
</organism>
<dbReference type="AlphaFoldDB" id="A0A067JTZ4"/>
<dbReference type="GO" id="GO:0043161">
    <property type="term" value="P:proteasome-mediated ubiquitin-dependent protein catabolic process"/>
    <property type="evidence" value="ECO:0007669"/>
    <property type="project" value="TreeGrafter"/>
</dbReference>
<proteinExistence type="predicted"/>
<dbReference type="PANTHER" id="PTHR10621:SF0">
    <property type="entry name" value="UV EXCISION REPAIR PROTEIN RAD23"/>
    <property type="match status" value="1"/>
</dbReference>
<reference evidence="2 3" key="1">
    <citation type="journal article" date="2014" name="PLoS ONE">
        <title>Global Analysis of Gene Expression Profiles in Physic Nut (Jatropha curcas L.) Seedlings Exposed to Salt Stress.</title>
        <authorList>
            <person name="Zhang L."/>
            <person name="Zhang C."/>
            <person name="Wu P."/>
            <person name="Chen Y."/>
            <person name="Li M."/>
            <person name="Jiang H."/>
            <person name="Wu G."/>
        </authorList>
    </citation>
    <scope>NUCLEOTIDE SEQUENCE [LARGE SCALE GENOMIC DNA]</scope>
    <source>
        <strain evidence="3">cv. GZQX0401</strain>
        <tissue evidence="2">Young leaves</tissue>
    </source>
</reference>
<dbReference type="Gene3D" id="3.10.20.90">
    <property type="entry name" value="Phosphatidylinositol 3-kinase Catalytic Subunit, Chain A, domain 1"/>
    <property type="match status" value="2"/>
</dbReference>
<evidence type="ECO:0000313" key="2">
    <source>
        <dbReference type="EMBL" id="KDP26243.1"/>
    </source>
</evidence>
<dbReference type="GO" id="GO:0005829">
    <property type="term" value="C:cytosol"/>
    <property type="evidence" value="ECO:0007669"/>
    <property type="project" value="TreeGrafter"/>
</dbReference>
<dbReference type="PANTHER" id="PTHR10621">
    <property type="entry name" value="UV EXCISION REPAIR PROTEIN RAD23"/>
    <property type="match status" value="1"/>
</dbReference>
<accession>A0A067JTZ4</accession>
<evidence type="ECO:0000259" key="1">
    <source>
        <dbReference type="PROSITE" id="PS50053"/>
    </source>
</evidence>
<dbReference type="GO" id="GO:0005654">
    <property type="term" value="C:nucleoplasm"/>
    <property type="evidence" value="ECO:0007669"/>
    <property type="project" value="TreeGrafter"/>
</dbReference>
<evidence type="ECO:0000313" key="3">
    <source>
        <dbReference type="Proteomes" id="UP000027138"/>
    </source>
</evidence>
<dbReference type="GO" id="GO:0070628">
    <property type="term" value="F:proteasome binding"/>
    <property type="evidence" value="ECO:0007669"/>
    <property type="project" value="TreeGrafter"/>
</dbReference>
<dbReference type="InterPro" id="IPR029071">
    <property type="entry name" value="Ubiquitin-like_domsf"/>
</dbReference>